<dbReference type="EMBL" id="QGGL01000006">
    <property type="protein sequence ID" value="PWK13952.1"/>
    <property type="molecule type" value="Genomic_DNA"/>
</dbReference>
<evidence type="ECO:0000313" key="1">
    <source>
        <dbReference type="EMBL" id="PWK13952.1"/>
    </source>
</evidence>
<comment type="caution">
    <text evidence="1">The sequence shown here is derived from an EMBL/GenBank/DDBJ whole genome shotgun (WGS) entry which is preliminary data.</text>
</comment>
<evidence type="ECO:0000313" key="2">
    <source>
        <dbReference type="Proteomes" id="UP000245634"/>
    </source>
</evidence>
<keyword evidence="2" id="KW-1185">Reference proteome</keyword>
<accession>A0A316DAU9</accession>
<organism evidence="1 2">
    <name type="scientific">Tumebacillus permanentifrigoris</name>
    <dbReference type="NCBI Taxonomy" id="378543"/>
    <lineage>
        <taxon>Bacteria</taxon>
        <taxon>Bacillati</taxon>
        <taxon>Bacillota</taxon>
        <taxon>Bacilli</taxon>
        <taxon>Bacillales</taxon>
        <taxon>Alicyclobacillaceae</taxon>
        <taxon>Tumebacillus</taxon>
    </lineage>
</organism>
<protein>
    <submittedName>
        <fullName evidence="1">Uncharacterized protein</fullName>
    </submittedName>
</protein>
<sequence length="68" mass="7636">MEVFICQSLNKISIEMGCVVVANSEKEAKKQVVKDFKAKGWDLSEEHVHLTKVNTTVPHTVIIDPLND</sequence>
<reference evidence="1 2" key="1">
    <citation type="submission" date="2018-05" db="EMBL/GenBank/DDBJ databases">
        <title>Genomic Encyclopedia of Type Strains, Phase IV (KMG-IV): sequencing the most valuable type-strain genomes for metagenomic binning, comparative biology and taxonomic classification.</title>
        <authorList>
            <person name="Goeker M."/>
        </authorList>
    </citation>
    <scope>NUCLEOTIDE SEQUENCE [LARGE SCALE GENOMIC DNA]</scope>
    <source>
        <strain evidence="1 2">DSM 18773</strain>
    </source>
</reference>
<gene>
    <name evidence="1" type="ORF">C7459_106249</name>
</gene>
<proteinExistence type="predicted"/>
<name>A0A316DAU9_9BACL</name>
<dbReference type="AlphaFoldDB" id="A0A316DAU9"/>
<dbReference type="RefSeq" id="WP_109688503.1">
    <property type="nucleotide sequence ID" value="NZ_QGGL01000006.1"/>
</dbReference>
<dbReference type="Proteomes" id="UP000245634">
    <property type="component" value="Unassembled WGS sequence"/>
</dbReference>